<keyword evidence="2" id="KW-0560">Oxidoreductase</keyword>
<dbReference type="Gene3D" id="3.20.20.100">
    <property type="entry name" value="NADP-dependent oxidoreductase domain"/>
    <property type="match status" value="1"/>
</dbReference>
<evidence type="ECO:0000313" key="3">
    <source>
        <dbReference type="Proteomes" id="UP001281761"/>
    </source>
</evidence>
<dbReference type="PROSITE" id="PS00063">
    <property type="entry name" value="ALDOKETO_REDUCTASE_3"/>
    <property type="match status" value="1"/>
</dbReference>
<dbReference type="InterPro" id="IPR036812">
    <property type="entry name" value="NAD(P)_OxRdtase_dom_sf"/>
</dbReference>
<dbReference type="InterPro" id="IPR023210">
    <property type="entry name" value="NADP_OxRdtase_dom"/>
</dbReference>
<dbReference type="GO" id="GO:0047941">
    <property type="term" value="F:glucuronolactone reductase activity"/>
    <property type="evidence" value="ECO:0007669"/>
    <property type="project" value="UniProtKB-EC"/>
</dbReference>
<dbReference type="InterPro" id="IPR020471">
    <property type="entry name" value="AKR"/>
</dbReference>
<gene>
    <name evidence="2" type="ORF">BLNAU_18750</name>
</gene>
<name>A0ABQ9X7E6_9EUKA</name>
<feature type="domain" description="NADP-dependent oxidoreductase" evidence="1">
    <location>
        <begin position="26"/>
        <end position="290"/>
    </location>
</feature>
<comment type="caution">
    <text evidence="2">The sequence shown here is derived from an EMBL/GenBank/DDBJ whole genome shotgun (WGS) entry which is preliminary data.</text>
</comment>
<dbReference type="SUPFAM" id="SSF51430">
    <property type="entry name" value="NAD(P)-linked oxidoreductase"/>
    <property type="match status" value="1"/>
</dbReference>
<dbReference type="PANTHER" id="PTHR11732">
    <property type="entry name" value="ALDO/KETO REDUCTASE"/>
    <property type="match status" value="1"/>
</dbReference>
<reference evidence="2 3" key="1">
    <citation type="journal article" date="2022" name="bioRxiv">
        <title>Genomics of Preaxostyla Flagellates Illuminates Evolutionary Transitions and the Path Towards Mitochondrial Loss.</title>
        <authorList>
            <person name="Novak L.V.F."/>
            <person name="Treitli S.C."/>
            <person name="Pyrih J."/>
            <person name="Halakuc P."/>
            <person name="Pipaliya S.V."/>
            <person name="Vacek V."/>
            <person name="Brzon O."/>
            <person name="Soukal P."/>
            <person name="Eme L."/>
            <person name="Dacks J.B."/>
            <person name="Karnkowska A."/>
            <person name="Elias M."/>
            <person name="Hampl V."/>
        </authorList>
    </citation>
    <scope>NUCLEOTIDE SEQUENCE [LARGE SCALE GENOMIC DNA]</scope>
    <source>
        <strain evidence="2">NAU3</strain>
        <tissue evidence="2">Gut</tissue>
    </source>
</reference>
<dbReference type="PROSITE" id="PS00798">
    <property type="entry name" value="ALDOKETO_REDUCTASE_1"/>
    <property type="match status" value="1"/>
</dbReference>
<dbReference type="Pfam" id="PF00248">
    <property type="entry name" value="Aldo_ket_red"/>
    <property type="match status" value="1"/>
</dbReference>
<dbReference type="Proteomes" id="UP001281761">
    <property type="component" value="Unassembled WGS sequence"/>
</dbReference>
<keyword evidence="3" id="KW-1185">Reference proteome</keyword>
<evidence type="ECO:0000259" key="1">
    <source>
        <dbReference type="Pfam" id="PF00248"/>
    </source>
</evidence>
<dbReference type="EMBL" id="JARBJD010000231">
    <property type="protein sequence ID" value="KAK2946300.1"/>
    <property type="molecule type" value="Genomic_DNA"/>
</dbReference>
<accession>A0ABQ9X7E6</accession>
<proteinExistence type="predicted"/>
<protein>
    <submittedName>
        <fullName evidence="2">Aldo-keto reductase family 1 member A1</fullName>
        <ecNumber evidence="2">1.1.1.20</ecNumber>
    </submittedName>
</protein>
<dbReference type="CDD" id="cd19071">
    <property type="entry name" value="AKR_AKR1-5-like"/>
    <property type="match status" value="1"/>
</dbReference>
<dbReference type="PIRSF" id="PIRSF000097">
    <property type="entry name" value="AKR"/>
    <property type="match status" value="1"/>
</dbReference>
<dbReference type="PROSITE" id="PS00062">
    <property type="entry name" value="ALDOKETO_REDUCTASE_2"/>
    <property type="match status" value="1"/>
</dbReference>
<dbReference type="EC" id="1.1.1.20" evidence="2"/>
<sequence length="308" mass="34883">MTNISCTAHNGSSIPSVGLGTYKSEPGQIKIALQNAIQSGYRHFDLAAFYQNESEIGDCFKEIFSEGLVKREDLWITSKLWNSEHRPERVENACRKTLSDLKLDYLDLYLIHWPMSTPPELGGIPKDSSGRLVTDSVPIHKTWEAMEELVKKGLVRNIGVCNFVVPLLEDLWNCATIKPMVNQVEMHPFCQLPELVKYCEYRQICLTAFCPIARPGSHPQFDVNKSQILLDISKAHNKTPAQVALRWNIQRSRMISVIPKSVTPSRIKENIDIGDFTLSDDEMRQIETLDRTGRVSNPNTTFGFAAFN</sequence>
<dbReference type="InterPro" id="IPR018170">
    <property type="entry name" value="Aldo/ket_reductase_CS"/>
</dbReference>
<organism evidence="2 3">
    <name type="scientific">Blattamonas nauphoetae</name>
    <dbReference type="NCBI Taxonomy" id="2049346"/>
    <lineage>
        <taxon>Eukaryota</taxon>
        <taxon>Metamonada</taxon>
        <taxon>Preaxostyla</taxon>
        <taxon>Oxymonadida</taxon>
        <taxon>Blattamonas</taxon>
    </lineage>
</organism>
<evidence type="ECO:0000313" key="2">
    <source>
        <dbReference type="EMBL" id="KAK2946300.1"/>
    </source>
</evidence>
<dbReference type="PRINTS" id="PR00069">
    <property type="entry name" value="ALDKETRDTASE"/>
</dbReference>